<evidence type="ECO:0000313" key="2">
    <source>
        <dbReference type="Proteomes" id="UP000509510"/>
    </source>
</evidence>
<proteinExistence type="predicted"/>
<gene>
    <name evidence="1" type="ORF">TRUGW13939_01633</name>
</gene>
<dbReference type="RefSeq" id="XP_035340725.1">
    <property type="nucleotide sequence ID" value="XM_035484832.1"/>
</dbReference>
<dbReference type="GeneID" id="55989143"/>
<dbReference type="SUPFAM" id="SSF53335">
    <property type="entry name" value="S-adenosyl-L-methionine-dependent methyltransferases"/>
    <property type="match status" value="1"/>
</dbReference>
<dbReference type="Proteomes" id="UP000509510">
    <property type="component" value="Chromosome I"/>
</dbReference>
<sequence>MFRSQSILALSAVFVAGLLWRKLASNTLNDERLQKYYLLDFAPAFLAVLSARMLSNYLSRDDADDKRLYGLEHAVLNIADVPPKEMWMNMGYWENESTFSSACRALLAQTLQHAGILVRDQSGAVRRSATTVNLVDVGFGCGDQTLYLTRELFSGENSEERRPIVENYIGITINKAQAAFALDRLEKSDEATDVPSTTHIFCADAANPAEWPSSLKKNLSRVCSVGNDRASTWFLALDTLYHFQPSRQRILSHARNELHASLMAFDLLLSDSASWWQRLILRAICLVASTPYTNFVSRAEYIDTLVQAGYARDRIEVKDVSEHVFSGIAAYMQQREEQLRPLGMGLGKLKGAGKVFGWWARSGVVRGVIVVARV</sequence>
<evidence type="ECO:0008006" key="3">
    <source>
        <dbReference type="Google" id="ProtNLM"/>
    </source>
</evidence>
<name>A0A7H8QKY1_TALRU</name>
<dbReference type="EMBL" id="CP055898">
    <property type="protein sequence ID" value="QKX54546.1"/>
    <property type="molecule type" value="Genomic_DNA"/>
</dbReference>
<dbReference type="KEGG" id="trg:TRUGW13939_01633"/>
<protein>
    <recommendedName>
        <fullName evidence="3">Methyltransferase domain-containing protein</fullName>
    </recommendedName>
</protein>
<dbReference type="InterPro" id="IPR029063">
    <property type="entry name" value="SAM-dependent_MTases_sf"/>
</dbReference>
<accession>A0A7H8QKY1</accession>
<keyword evidence="2" id="KW-1185">Reference proteome</keyword>
<evidence type="ECO:0000313" key="1">
    <source>
        <dbReference type="EMBL" id="QKX54546.1"/>
    </source>
</evidence>
<dbReference type="OrthoDB" id="61390at2759"/>
<reference evidence="2" key="1">
    <citation type="submission" date="2020-06" db="EMBL/GenBank/DDBJ databases">
        <title>A chromosome-scale genome assembly of Talaromyces rugulosus W13939.</title>
        <authorList>
            <person name="Wang B."/>
            <person name="Guo L."/>
            <person name="Ye K."/>
            <person name="Wang L."/>
        </authorList>
    </citation>
    <scope>NUCLEOTIDE SEQUENCE [LARGE SCALE GENOMIC DNA]</scope>
    <source>
        <strain evidence="2">W13939</strain>
    </source>
</reference>
<dbReference type="Gene3D" id="3.40.50.150">
    <property type="entry name" value="Vaccinia Virus protein VP39"/>
    <property type="match status" value="1"/>
</dbReference>
<dbReference type="AlphaFoldDB" id="A0A7H8QKY1"/>
<organism evidence="1 2">
    <name type="scientific">Talaromyces rugulosus</name>
    <name type="common">Penicillium rugulosum</name>
    <dbReference type="NCBI Taxonomy" id="121627"/>
    <lineage>
        <taxon>Eukaryota</taxon>
        <taxon>Fungi</taxon>
        <taxon>Dikarya</taxon>
        <taxon>Ascomycota</taxon>
        <taxon>Pezizomycotina</taxon>
        <taxon>Eurotiomycetes</taxon>
        <taxon>Eurotiomycetidae</taxon>
        <taxon>Eurotiales</taxon>
        <taxon>Trichocomaceae</taxon>
        <taxon>Talaromyces</taxon>
        <taxon>Talaromyces sect. Islandici</taxon>
    </lineage>
</organism>